<name>A0A167RJF8_CALVF</name>
<dbReference type="Proteomes" id="UP000076738">
    <property type="component" value="Unassembled WGS sequence"/>
</dbReference>
<protein>
    <submittedName>
        <fullName evidence="2">Uncharacterized protein</fullName>
    </submittedName>
</protein>
<dbReference type="AlphaFoldDB" id="A0A167RJF8"/>
<keyword evidence="3" id="KW-1185">Reference proteome</keyword>
<feature type="compositionally biased region" description="Pro residues" evidence="1">
    <location>
        <begin position="71"/>
        <end position="88"/>
    </location>
</feature>
<dbReference type="EMBL" id="KV417268">
    <property type="protein sequence ID" value="KZP00976.1"/>
    <property type="molecule type" value="Genomic_DNA"/>
</dbReference>
<evidence type="ECO:0000313" key="3">
    <source>
        <dbReference type="Proteomes" id="UP000076738"/>
    </source>
</evidence>
<proteinExistence type="predicted"/>
<gene>
    <name evidence="2" type="ORF">CALVIDRAFT_560267</name>
</gene>
<sequence length="442" mass="48609">MPAAPKVPREGTNASGGHVLLTRPQAMRADLSAYGQLPPNSLRPPVTITFAHRTIGHDNAGEHVSAAIAPPSVPPPPIPPPPVDPPSIPRSQSLELADRSLHHADLDHGDYDADTQTIAVNESPRKRKAEAFVLEEPTSKRVATEHGDDDTTLDTAILVNVAHTLRTLDRLFKKAVTSFMDLWTVAPLVAERLSHDSHFKAMTDQLAVADGCVGAIIAELPQPVVSEPSVHDENDQQTWDYDAVFAILTAIIRIPHAPKVFRELRTLFAAHADFARSSPALHQIALQYKPYVAFNSAVLHTLPLPLHKIDQALDPNISQDVDMSTSNTSSGNNEDIAAQAELEALLRWTATLDLDMPKSTVPTRRFVDTGCQSELLFEQGECDQADFAKLAEHAISAIRGFRDFRGFLADKKELAELLRVEPICRTFSSKMTKLERVMKEFR</sequence>
<accession>A0A167RJF8</accession>
<organism evidence="2 3">
    <name type="scientific">Calocera viscosa (strain TUFC12733)</name>
    <dbReference type="NCBI Taxonomy" id="1330018"/>
    <lineage>
        <taxon>Eukaryota</taxon>
        <taxon>Fungi</taxon>
        <taxon>Dikarya</taxon>
        <taxon>Basidiomycota</taxon>
        <taxon>Agaricomycotina</taxon>
        <taxon>Dacrymycetes</taxon>
        <taxon>Dacrymycetales</taxon>
        <taxon>Dacrymycetaceae</taxon>
        <taxon>Calocera</taxon>
    </lineage>
</organism>
<feature type="region of interest" description="Disordered" evidence="1">
    <location>
        <begin position="66"/>
        <end position="91"/>
    </location>
</feature>
<evidence type="ECO:0000256" key="1">
    <source>
        <dbReference type="SAM" id="MobiDB-lite"/>
    </source>
</evidence>
<reference evidence="2 3" key="1">
    <citation type="journal article" date="2016" name="Mol. Biol. Evol.">
        <title>Comparative Genomics of Early-Diverging Mushroom-Forming Fungi Provides Insights into the Origins of Lignocellulose Decay Capabilities.</title>
        <authorList>
            <person name="Nagy L.G."/>
            <person name="Riley R."/>
            <person name="Tritt A."/>
            <person name="Adam C."/>
            <person name="Daum C."/>
            <person name="Floudas D."/>
            <person name="Sun H."/>
            <person name="Yadav J.S."/>
            <person name="Pangilinan J."/>
            <person name="Larsson K.H."/>
            <person name="Matsuura K."/>
            <person name="Barry K."/>
            <person name="Labutti K."/>
            <person name="Kuo R."/>
            <person name="Ohm R.A."/>
            <person name="Bhattacharya S.S."/>
            <person name="Shirouzu T."/>
            <person name="Yoshinaga Y."/>
            <person name="Martin F.M."/>
            <person name="Grigoriev I.V."/>
            <person name="Hibbett D.S."/>
        </authorList>
    </citation>
    <scope>NUCLEOTIDE SEQUENCE [LARGE SCALE GENOMIC DNA]</scope>
    <source>
        <strain evidence="2 3">TUFC12733</strain>
    </source>
</reference>
<evidence type="ECO:0000313" key="2">
    <source>
        <dbReference type="EMBL" id="KZP00976.1"/>
    </source>
</evidence>